<dbReference type="Proteomes" id="UP000254266">
    <property type="component" value="Unassembled WGS sequence"/>
</dbReference>
<keyword evidence="14" id="KW-1185">Reference proteome</keyword>
<feature type="domain" description="TonB-dependent receptor plug" evidence="12">
    <location>
        <begin position="52"/>
        <end position="158"/>
    </location>
</feature>
<dbReference type="GO" id="GO:0044718">
    <property type="term" value="P:siderophore transmembrane transport"/>
    <property type="evidence" value="ECO:0007669"/>
    <property type="project" value="TreeGrafter"/>
</dbReference>
<protein>
    <recommendedName>
        <fullName evidence="15">TonB-dependent receptor</fullName>
    </recommendedName>
</protein>
<dbReference type="PANTHER" id="PTHR30069">
    <property type="entry name" value="TONB-DEPENDENT OUTER MEMBRANE RECEPTOR"/>
    <property type="match status" value="1"/>
</dbReference>
<dbReference type="InterPro" id="IPR037066">
    <property type="entry name" value="Plug_dom_sf"/>
</dbReference>
<dbReference type="InterPro" id="IPR012910">
    <property type="entry name" value="Plug_dom"/>
</dbReference>
<keyword evidence="5 9" id="KW-0798">TonB box</keyword>
<comment type="caution">
    <text evidence="13">The sequence shown here is derived from an EMBL/GenBank/DDBJ whole genome shotgun (WGS) entry which is preliminary data.</text>
</comment>
<evidence type="ECO:0000256" key="2">
    <source>
        <dbReference type="ARBA" id="ARBA00022448"/>
    </source>
</evidence>
<feature type="chain" id="PRO_5016777677" description="TonB-dependent receptor" evidence="10">
    <location>
        <begin position="20"/>
        <end position="730"/>
    </location>
</feature>
<dbReference type="GO" id="GO:0009279">
    <property type="term" value="C:cell outer membrane"/>
    <property type="evidence" value="ECO:0007669"/>
    <property type="project" value="UniProtKB-SubCell"/>
</dbReference>
<evidence type="ECO:0000256" key="1">
    <source>
        <dbReference type="ARBA" id="ARBA00004571"/>
    </source>
</evidence>
<sequence length="730" mass="81880">MNSKLPYLSLLLLPTGLFAANSDNTLSMLGTEDMYFEDMPVIISATRLSQPLKESPVATTVIDRQMIDASGAQTIPDILRLVPGFTVGYLNGNRPVATYHGHSDRLSNRIQLVIDGRSVYLPTLAGVSWSDLVVSIDDIERLEVIRGPNASTYGNNAFLAVVSITTKHASEDQGHYVKGTVGSHDTADAIYRFGGHADDLDYRVTVGTKNNSGTDLLNDFTETDYFSYRLDYQIDLSTHLFYSGGVQDSEYGDVLENRDDTDNDVDVSTAFQHLKLEHSLDNGNSFSVQYFYNYTKSFTSEFLTTISLSALGPPLTNIDDFDIYDTFDLESERHDLEASYYYNIGDSIRLVSGASVRTDKVIADNVFDPNTDNSLFLYRYFTHGEFSVTDDFLINAGLMYEKNDISGSDFAPRLAFIYHLTDQHSFRLSGSRATRTPTIFDENGYVAAQEQLTQDGGQPLDNPLLESVLGGDVIVDPFIYTSGNVDSEEITSYELGWMAQLLNNKLILDFKIFSDETDKLIAEVEFIGDVPTENVDDLFGPTYSGNGAKDFVNAYSTKTEGFEFSSDYHISNTLRLYAYFAYVELEAKITNDTLTEARQSRVVGRVEESTPRRSYGAMLMKQWENDISTSLSIYHVGDMDWLDRTHDRINASQSFRDRSAEEYTKIDVVIRKSHKTPGGQVDFSLILQNLGGTHFDYTRSNFTDPTQQTIDTPGSEQDPRGYFELTFKFN</sequence>
<proteinExistence type="inferred from homology"/>
<dbReference type="Gene3D" id="2.40.170.20">
    <property type="entry name" value="TonB-dependent receptor, beta-barrel domain"/>
    <property type="match status" value="1"/>
</dbReference>
<evidence type="ECO:0000256" key="5">
    <source>
        <dbReference type="ARBA" id="ARBA00023077"/>
    </source>
</evidence>
<evidence type="ECO:0000256" key="4">
    <source>
        <dbReference type="ARBA" id="ARBA00022692"/>
    </source>
</evidence>
<gene>
    <name evidence="13" type="ORF">DIZ80_02860</name>
</gene>
<evidence type="ECO:0000313" key="14">
    <source>
        <dbReference type="Proteomes" id="UP000254266"/>
    </source>
</evidence>
<keyword evidence="10" id="KW-0732">Signal</keyword>
<keyword evidence="7 8" id="KW-0998">Cell outer membrane</keyword>
<evidence type="ECO:0000313" key="13">
    <source>
        <dbReference type="EMBL" id="RDH84435.1"/>
    </source>
</evidence>
<evidence type="ECO:0000256" key="8">
    <source>
        <dbReference type="PROSITE-ProRule" id="PRU01360"/>
    </source>
</evidence>
<evidence type="ECO:0008006" key="15">
    <source>
        <dbReference type="Google" id="ProtNLM"/>
    </source>
</evidence>
<dbReference type="PANTHER" id="PTHR30069:SF27">
    <property type="entry name" value="BLL4766 PROTEIN"/>
    <property type="match status" value="1"/>
</dbReference>
<keyword evidence="4 8" id="KW-0812">Transmembrane</keyword>
<dbReference type="InterPro" id="IPR036942">
    <property type="entry name" value="Beta-barrel_TonB_sf"/>
</dbReference>
<dbReference type="InterPro" id="IPR000531">
    <property type="entry name" value="Beta-barrel_TonB"/>
</dbReference>
<dbReference type="AlphaFoldDB" id="A0A370DHM1"/>
<feature type="domain" description="TonB-dependent receptor-like beta-barrel" evidence="11">
    <location>
        <begin position="213"/>
        <end position="645"/>
    </location>
</feature>
<dbReference type="Pfam" id="PF00593">
    <property type="entry name" value="TonB_dep_Rec_b-barrel"/>
    <property type="match status" value="1"/>
</dbReference>
<keyword evidence="6 8" id="KW-0472">Membrane</keyword>
<reference evidence="13 14" key="1">
    <citation type="journal article" date="2018" name="ISME J.">
        <title>Endosymbiont genomes yield clues of tubeworm success.</title>
        <authorList>
            <person name="Li Y."/>
            <person name="Liles M.R."/>
            <person name="Halanych K.M."/>
        </authorList>
    </citation>
    <scope>NUCLEOTIDE SEQUENCE [LARGE SCALE GENOMIC DNA]</scope>
    <source>
        <strain evidence="13">A1464</strain>
    </source>
</reference>
<evidence type="ECO:0000256" key="6">
    <source>
        <dbReference type="ARBA" id="ARBA00023136"/>
    </source>
</evidence>
<dbReference type="PROSITE" id="PS52016">
    <property type="entry name" value="TONB_DEPENDENT_REC_3"/>
    <property type="match status" value="1"/>
</dbReference>
<feature type="signal peptide" evidence="10">
    <location>
        <begin position="1"/>
        <end position="19"/>
    </location>
</feature>
<keyword evidence="3 8" id="KW-1134">Transmembrane beta strand</keyword>
<accession>A0A370DHM1</accession>
<organism evidence="13 14">
    <name type="scientific">endosymbiont of Galathealinum brachiosum</name>
    <dbReference type="NCBI Taxonomy" id="2200906"/>
    <lineage>
        <taxon>Bacteria</taxon>
        <taxon>Pseudomonadati</taxon>
        <taxon>Pseudomonadota</taxon>
        <taxon>Gammaproteobacteria</taxon>
        <taxon>sulfur-oxidizing symbionts</taxon>
    </lineage>
</organism>
<comment type="similarity">
    <text evidence="8 9">Belongs to the TonB-dependent receptor family.</text>
</comment>
<dbReference type="GO" id="GO:0015344">
    <property type="term" value="F:siderophore uptake transmembrane transporter activity"/>
    <property type="evidence" value="ECO:0007669"/>
    <property type="project" value="TreeGrafter"/>
</dbReference>
<evidence type="ECO:0000259" key="11">
    <source>
        <dbReference type="Pfam" id="PF00593"/>
    </source>
</evidence>
<evidence type="ECO:0000256" key="10">
    <source>
        <dbReference type="SAM" id="SignalP"/>
    </source>
</evidence>
<dbReference type="InterPro" id="IPR039426">
    <property type="entry name" value="TonB-dep_rcpt-like"/>
</dbReference>
<dbReference type="EMBL" id="QFXC01000007">
    <property type="protein sequence ID" value="RDH84435.1"/>
    <property type="molecule type" value="Genomic_DNA"/>
</dbReference>
<name>A0A370DHM1_9GAMM</name>
<dbReference type="SUPFAM" id="SSF56935">
    <property type="entry name" value="Porins"/>
    <property type="match status" value="1"/>
</dbReference>
<keyword evidence="2 8" id="KW-0813">Transport</keyword>
<comment type="subcellular location">
    <subcellularLocation>
        <location evidence="1 8">Cell outer membrane</location>
        <topology evidence="1 8">Multi-pass membrane protein</topology>
    </subcellularLocation>
</comment>
<evidence type="ECO:0000259" key="12">
    <source>
        <dbReference type="Pfam" id="PF07715"/>
    </source>
</evidence>
<dbReference type="Pfam" id="PF07715">
    <property type="entry name" value="Plug"/>
    <property type="match status" value="1"/>
</dbReference>
<evidence type="ECO:0000256" key="3">
    <source>
        <dbReference type="ARBA" id="ARBA00022452"/>
    </source>
</evidence>
<evidence type="ECO:0000256" key="9">
    <source>
        <dbReference type="RuleBase" id="RU003357"/>
    </source>
</evidence>
<evidence type="ECO:0000256" key="7">
    <source>
        <dbReference type="ARBA" id="ARBA00023237"/>
    </source>
</evidence>
<dbReference type="Gene3D" id="2.170.130.10">
    <property type="entry name" value="TonB-dependent receptor, plug domain"/>
    <property type="match status" value="1"/>
</dbReference>